<evidence type="ECO:0000256" key="4">
    <source>
        <dbReference type="RuleBase" id="RU000304"/>
    </source>
</evidence>
<dbReference type="GO" id="GO:0004674">
    <property type="term" value="F:protein serine/threonine kinase activity"/>
    <property type="evidence" value="ECO:0007669"/>
    <property type="project" value="UniProtKB-KW"/>
</dbReference>
<sequence length="180" mass="20762">MPENLRFCDRYALKEELGKGAFSVVYRCVDIETNQEYAAKVIKKEKLSKRDLMKLESEARICRKLDHPNIVRLHWVFSESKLHYFLFDLVTGGELFDDLVTRVDNYTEELAAKCLYQILDSVKYCHLMGVIHRDLKPENILLASKENKVIKIADFGLAVEALEGENKWFGLAGTPNYMAP</sequence>
<dbReference type="SUPFAM" id="SSF56112">
    <property type="entry name" value="Protein kinase-like (PK-like)"/>
    <property type="match status" value="1"/>
</dbReference>
<dbReference type="Pfam" id="PF00069">
    <property type="entry name" value="Pkinase"/>
    <property type="match status" value="1"/>
</dbReference>
<evidence type="ECO:0000256" key="2">
    <source>
        <dbReference type="ARBA" id="ARBA00022840"/>
    </source>
</evidence>
<dbReference type="Gene3D" id="3.30.200.20">
    <property type="entry name" value="Phosphorylase Kinase, domain 1"/>
    <property type="match status" value="1"/>
</dbReference>
<keyword evidence="4" id="KW-0418">Kinase</keyword>
<dbReference type="GO" id="GO:0005524">
    <property type="term" value="F:ATP binding"/>
    <property type="evidence" value="ECO:0007669"/>
    <property type="project" value="UniProtKB-UniRule"/>
</dbReference>
<comment type="similarity">
    <text evidence="4">Belongs to the protein kinase superfamily.</text>
</comment>
<dbReference type="Gene3D" id="1.10.510.10">
    <property type="entry name" value="Transferase(Phosphotransferase) domain 1"/>
    <property type="match status" value="1"/>
</dbReference>
<dbReference type="PROSITE" id="PS00107">
    <property type="entry name" value="PROTEIN_KINASE_ATP"/>
    <property type="match status" value="1"/>
</dbReference>
<dbReference type="AlphaFoldDB" id="A0A1B6EXU1"/>
<gene>
    <name evidence="6" type="ORF">g.1031</name>
</gene>
<keyword evidence="4" id="KW-0808">Transferase</keyword>
<evidence type="ECO:0000256" key="3">
    <source>
        <dbReference type="PROSITE-ProRule" id="PRU10141"/>
    </source>
</evidence>
<dbReference type="InterPro" id="IPR011009">
    <property type="entry name" value="Kinase-like_dom_sf"/>
</dbReference>
<evidence type="ECO:0000256" key="1">
    <source>
        <dbReference type="ARBA" id="ARBA00022741"/>
    </source>
</evidence>
<proteinExistence type="inferred from homology"/>
<keyword evidence="1 3" id="KW-0547">Nucleotide-binding</keyword>
<dbReference type="PROSITE" id="PS50011">
    <property type="entry name" value="PROTEIN_KINASE_DOM"/>
    <property type="match status" value="1"/>
</dbReference>
<dbReference type="FunFam" id="3.30.200.20:FF:000051">
    <property type="entry name" value="Peripheral plasma membrane protein CASK isoform B"/>
    <property type="match status" value="1"/>
</dbReference>
<dbReference type="EMBL" id="GECZ01026987">
    <property type="protein sequence ID" value="JAS42782.1"/>
    <property type="molecule type" value="Transcribed_RNA"/>
</dbReference>
<accession>A0A1B6EXU1</accession>
<dbReference type="PANTHER" id="PTHR24347">
    <property type="entry name" value="SERINE/THREONINE-PROTEIN KINASE"/>
    <property type="match status" value="1"/>
</dbReference>
<dbReference type="SMART" id="SM00220">
    <property type="entry name" value="S_TKc"/>
    <property type="match status" value="1"/>
</dbReference>
<keyword evidence="4" id="KW-0723">Serine/threonine-protein kinase</keyword>
<protein>
    <recommendedName>
        <fullName evidence="5">Protein kinase domain-containing protein</fullName>
    </recommendedName>
</protein>
<evidence type="ECO:0000313" key="6">
    <source>
        <dbReference type="EMBL" id="JAS42782.1"/>
    </source>
</evidence>
<feature type="non-terminal residue" evidence="6">
    <location>
        <position position="180"/>
    </location>
</feature>
<dbReference type="InterPro" id="IPR000719">
    <property type="entry name" value="Prot_kinase_dom"/>
</dbReference>
<reference evidence="6" key="1">
    <citation type="submission" date="2015-11" db="EMBL/GenBank/DDBJ databases">
        <title>De novo transcriptome assembly of four potential Pierce s Disease insect vectors from Arizona vineyards.</title>
        <authorList>
            <person name="Tassone E.E."/>
        </authorList>
    </citation>
    <scope>NUCLEOTIDE SEQUENCE</scope>
</reference>
<organism evidence="6">
    <name type="scientific">Cuerna arida</name>
    <dbReference type="NCBI Taxonomy" id="1464854"/>
    <lineage>
        <taxon>Eukaryota</taxon>
        <taxon>Metazoa</taxon>
        <taxon>Ecdysozoa</taxon>
        <taxon>Arthropoda</taxon>
        <taxon>Hexapoda</taxon>
        <taxon>Insecta</taxon>
        <taxon>Pterygota</taxon>
        <taxon>Neoptera</taxon>
        <taxon>Paraneoptera</taxon>
        <taxon>Hemiptera</taxon>
        <taxon>Auchenorrhyncha</taxon>
        <taxon>Membracoidea</taxon>
        <taxon>Cicadellidae</taxon>
        <taxon>Cicadellinae</taxon>
        <taxon>Proconiini</taxon>
        <taxon>Cuerna</taxon>
    </lineage>
</organism>
<dbReference type="InterPro" id="IPR008271">
    <property type="entry name" value="Ser/Thr_kinase_AS"/>
</dbReference>
<feature type="domain" description="Protein kinase" evidence="5">
    <location>
        <begin position="11"/>
        <end position="180"/>
    </location>
</feature>
<dbReference type="InterPro" id="IPR017441">
    <property type="entry name" value="Protein_kinase_ATP_BS"/>
</dbReference>
<evidence type="ECO:0000259" key="5">
    <source>
        <dbReference type="PROSITE" id="PS50011"/>
    </source>
</evidence>
<keyword evidence="2 3" id="KW-0067">ATP-binding</keyword>
<dbReference type="PROSITE" id="PS00108">
    <property type="entry name" value="PROTEIN_KINASE_ST"/>
    <property type="match status" value="1"/>
</dbReference>
<feature type="binding site" evidence="3">
    <location>
        <position position="44"/>
    </location>
    <ligand>
        <name>ATP</name>
        <dbReference type="ChEBI" id="CHEBI:30616"/>
    </ligand>
</feature>
<name>A0A1B6EXU1_9HEMI</name>